<sequence length="671" mass="73341">MEESIRLVSSGEDIKIWNSSSMTVVDQFNPHASAHPVSRVCWSSNNILHTLRQWLIKYACASGDKIVVSSCKSSPVPVLDLAEGKRQTCVNLNSTSQFIVSGGLDNTVNIWDLKSKKLHRSLKRGVQEPHCAQRGSGAAMCTERGSGAAMCTERGSGAACAQRGVQEPLPIQDLKYSYVKKSLMGSVSDSGTVVLWDANTQKPQHTFEGAHKAPACGLCFSPANELLFVTVGLDKRIICYDTSSKKVLRGMVAESPLTAIDFMPDGAVLAVGSSRGKIYLYDLRMLTSPVKTVSAHKTSVQCLKFQHSPSQTKASLCSSLTYKRATVQSSTREALQKPAAPAAQHTSGTPASGERGDGRQDNSEMPRSTSLDVFPSKETDSLKSINRFPSLEKFDTVGRNSLSDVLSPVRDGLDFLSQFTSGLPARRAPLGTSEVQTSPFIMFGNSPQPVREEEEEEPKPGRAQLGLQDTELVLHTSTTSTCSHPPLLCVKQGAHSCSIMYLINTVSRSMAMLQTDFLMCVQSKISSSSTIEPVSMNTPGMLASFKSPDMRGKDVQTKLQYESPVNGALPSVPMASSLSERIADTIGSDSSSAPLTSIQIHFIRNMIQETLEDFRKSCHRDIVNLQVEMIRQFYIQLNEIHSLIERYSVTDVLVAEIEKLKEENKKLRTNF</sequence>
<evidence type="ECO:0000256" key="3">
    <source>
        <dbReference type="PROSITE-ProRule" id="PRU00221"/>
    </source>
</evidence>
<evidence type="ECO:0000313" key="7">
    <source>
        <dbReference type="Proteomes" id="UP001166093"/>
    </source>
</evidence>
<feature type="non-terminal residue" evidence="6">
    <location>
        <position position="1"/>
    </location>
</feature>
<dbReference type="InterPro" id="IPR001680">
    <property type="entry name" value="WD40_rpt"/>
</dbReference>
<organism evidence="6 7">
    <name type="scientific">Polyodon spathula</name>
    <name type="common">North American paddlefish</name>
    <name type="synonym">Squalus spathula</name>
    <dbReference type="NCBI Taxonomy" id="7913"/>
    <lineage>
        <taxon>Eukaryota</taxon>
        <taxon>Metazoa</taxon>
        <taxon>Chordata</taxon>
        <taxon>Craniata</taxon>
        <taxon>Vertebrata</taxon>
        <taxon>Euteleostomi</taxon>
        <taxon>Actinopterygii</taxon>
        <taxon>Chondrostei</taxon>
        <taxon>Acipenseriformes</taxon>
        <taxon>Polyodontidae</taxon>
        <taxon>Polyodon</taxon>
    </lineage>
</organism>
<dbReference type="SMART" id="SM00320">
    <property type="entry name" value="WD40"/>
    <property type="match status" value="4"/>
</dbReference>
<keyword evidence="1 3" id="KW-0853">WD repeat</keyword>
<dbReference type="InterPro" id="IPR024977">
    <property type="entry name" value="Apc4-like_WD40_dom"/>
</dbReference>
<keyword evidence="7" id="KW-1185">Reference proteome</keyword>
<dbReference type="EMBL" id="JAAWVQ010124945">
    <property type="protein sequence ID" value="MBN3283206.1"/>
    <property type="molecule type" value="Genomic_DNA"/>
</dbReference>
<feature type="region of interest" description="Disordered" evidence="4">
    <location>
        <begin position="439"/>
        <end position="466"/>
    </location>
</feature>
<evidence type="ECO:0000259" key="5">
    <source>
        <dbReference type="Pfam" id="PF12894"/>
    </source>
</evidence>
<dbReference type="InterPro" id="IPR052818">
    <property type="entry name" value="NEDD1_Spindle_Assembly"/>
</dbReference>
<keyword evidence="2" id="KW-0677">Repeat</keyword>
<reference evidence="6" key="1">
    <citation type="journal article" date="2021" name="Cell">
        <title>Tracing the genetic footprints of vertebrate landing in non-teleost ray-finned fishes.</title>
        <authorList>
            <person name="Bi X."/>
            <person name="Wang K."/>
            <person name="Yang L."/>
            <person name="Pan H."/>
            <person name="Jiang H."/>
            <person name="Wei Q."/>
            <person name="Fang M."/>
            <person name="Yu H."/>
            <person name="Zhu C."/>
            <person name="Cai Y."/>
            <person name="He Y."/>
            <person name="Gan X."/>
            <person name="Zeng H."/>
            <person name="Yu D."/>
            <person name="Zhu Y."/>
            <person name="Jiang H."/>
            <person name="Qiu Q."/>
            <person name="Yang H."/>
            <person name="Zhang Y.E."/>
            <person name="Wang W."/>
            <person name="Zhu M."/>
            <person name="He S."/>
            <person name="Zhang G."/>
        </authorList>
    </citation>
    <scope>NUCLEOTIDE SEQUENCE</scope>
    <source>
        <strain evidence="6">Pddl_001</strain>
    </source>
</reference>
<protein>
    <submittedName>
        <fullName evidence="6">NEDD1 protein</fullName>
    </submittedName>
</protein>
<dbReference type="SUPFAM" id="SSF50978">
    <property type="entry name" value="WD40 repeat-like"/>
    <property type="match status" value="1"/>
</dbReference>
<evidence type="ECO:0000313" key="6">
    <source>
        <dbReference type="EMBL" id="MBN3283206.1"/>
    </source>
</evidence>
<proteinExistence type="predicted"/>
<dbReference type="PANTHER" id="PTHR44414:SF1">
    <property type="entry name" value="PROTEIN NEDD1"/>
    <property type="match status" value="1"/>
</dbReference>
<evidence type="ECO:0000256" key="1">
    <source>
        <dbReference type="ARBA" id="ARBA00022574"/>
    </source>
</evidence>
<accession>A0ABS2YAJ2</accession>
<evidence type="ECO:0000256" key="2">
    <source>
        <dbReference type="ARBA" id="ARBA00022737"/>
    </source>
</evidence>
<dbReference type="Proteomes" id="UP001166093">
    <property type="component" value="Unassembled WGS sequence"/>
</dbReference>
<dbReference type="Pfam" id="PF12894">
    <property type="entry name" value="ANAPC4_WD40"/>
    <property type="match status" value="1"/>
</dbReference>
<dbReference type="PROSITE" id="PS00678">
    <property type="entry name" value="WD_REPEATS_1"/>
    <property type="match status" value="1"/>
</dbReference>
<feature type="domain" description="Anaphase-promoting complex subunit 4-like WD40" evidence="5">
    <location>
        <begin position="219"/>
        <end position="306"/>
    </location>
</feature>
<dbReference type="InterPro" id="IPR019775">
    <property type="entry name" value="WD40_repeat_CS"/>
</dbReference>
<dbReference type="InterPro" id="IPR036322">
    <property type="entry name" value="WD40_repeat_dom_sf"/>
</dbReference>
<dbReference type="PROSITE" id="PS50082">
    <property type="entry name" value="WD_REPEATS_2"/>
    <property type="match status" value="1"/>
</dbReference>
<feature type="region of interest" description="Disordered" evidence="4">
    <location>
        <begin position="328"/>
        <end position="378"/>
    </location>
</feature>
<dbReference type="PANTHER" id="PTHR44414">
    <property type="entry name" value="PROTEIN NEDD1"/>
    <property type="match status" value="1"/>
</dbReference>
<dbReference type="Pfam" id="PF00400">
    <property type="entry name" value="WD40"/>
    <property type="match status" value="1"/>
</dbReference>
<evidence type="ECO:0000256" key="4">
    <source>
        <dbReference type="SAM" id="MobiDB-lite"/>
    </source>
</evidence>
<feature type="compositionally biased region" description="Basic and acidic residues" evidence="4">
    <location>
        <begin position="354"/>
        <end position="364"/>
    </location>
</feature>
<dbReference type="InterPro" id="IPR015943">
    <property type="entry name" value="WD40/YVTN_repeat-like_dom_sf"/>
</dbReference>
<comment type="caution">
    <text evidence="6">The sequence shown here is derived from an EMBL/GenBank/DDBJ whole genome shotgun (WGS) entry which is preliminary data.</text>
</comment>
<dbReference type="Gene3D" id="2.130.10.10">
    <property type="entry name" value="YVTN repeat-like/Quinoprotein amine dehydrogenase"/>
    <property type="match status" value="2"/>
</dbReference>
<name>A0ABS2YAJ2_POLSP</name>
<feature type="repeat" description="WD" evidence="3">
    <location>
        <begin position="88"/>
        <end position="121"/>
    </location>
</feature>
<feature type="non-terminal residue" evidence="6">
    <location>
        <position position="671"/>
    </location>
</feature>
<gene>
    <name evidence="6" type="primary">Nedd1_1</name>
    <name evidence="6" type="ORF">GTO93_0020904</name>
</gene>